<organism evidence="1 2">
    <name type="scientific">Photobacterium angustum (strain S14 / CCUG 15956)</name>
    <name type="common">Vibrio sp. (strain S14 / CCUG 15956)</name>
    <dbReference type="NCBI Taxonomy" id="314292"/>
    <lineage>
        <taxon>Bacteria</taxon>
        <taxon>Pseudomonadati</taxon>
        <taxon>Pseudomonadota</taxon>
        <taxon>Gammaproteobacteria</taxon>
        <taxon>Vibrionales</taxon>
        <taxon>Vibrionaceae</taxon>
        <taxon>Photobacterium</taxon>
    </lineage>
</organism>
<proteinExistence type="predicted"/>
<dbReference type="EMBL" id="AAOJ01000013">
    <property type="protein sequence ID" value="EAS62881.1"/>
    <property type="molecule type" value="Genomic_DNA"/>
</dbReference>
<reference evidence="1 2" key="1">
    <citation type="journal article" date="2009" name="Proc. Natl. Acad. Sci. U.S.A.">
        <title>The genomic basis of trophic strategy in marine bacteria.</title>
        <authorList>
            <person name="Lauro F.M."/>
            <person name="McDougald D."/>
            <person name="Thomas T."/>
            <person name="Williams T.J."/>
            <person name="Egan S."/>
            <person name="Rice S."/>
            <person name="DeMaere M.Z."/>
            <person name="Ting L."/>
            <person name="Ertan H."/>
            <person name="Johnson J."/>
            <person name="Ferriera S."/>
            <person name="Lapidus A."/>
            <person name="Anderson I."/>
            <person name="Kyrpides N."/>
            <person name="Munk A.C."/>
            <person name="Detter C."/>
            <person name="Han C.S."/>
            <person name="Brown M.V."/>
            <person name="Robb F.T."/>
            <person name="Kjelleberg S."/>
            <person name="Cavicchioli R."/>
        </authorList>
    </citation>
    <scope>NUCLEOTIDE SEQUENCE [LARGE SCALE GENOMIC DNA]</scope>
    <source>
        <strain evidence="1 2">S14</strain>
    </source>
</reference>
<dbReference type="Proteomes" id="UP000001603">
    <property type="component" value="Unassembled WGS sequence"/>
</dbReference>
<accession>Q1ZKY3</accession>
<evidence type="ECO:0000313" key="2">
    <source>
        <dbReference type="Proteomes" id="UP000001603"/>
    </source>
</evidence>
<comment type="caution">
    <text evidence="1">The sequence shown here is derived from an EMBL/GenBank/DDBJ whole genome shotgun (WGS) entry which is preliminary data.</text>
</comment>
<dbReference type="eggNOG" id="ENOG5031P1D">
    <property type="taxonomic scope" value="Bacteria"/>
</dbReference>
<name>Q1ZKY3_PHOAS</name>
<sequence>MDGVNPVGNFPFSDQLANIWPWTSLTTGDFMRPASPVRYVSTPRSPSRLRATAHAPHFKTKQTAVVEISLTNNDIKLKRDELGAQILPSIAKQNIA</sequence>
<dbReference type="AlphaFoldDB" id="Q1ZKY3"/>
<dbReference type="HOGENOM" id="CLU_183760_0_0_6"/>
<gene>
    <name evidence="1" type="ORF">VAS14_22592</name>
</gene>
<dbReference type="RefSeq" id="WP_005372362.1">
    <property type="nucleotide sequence ID" value="NZ_CH902603.1"/>
</dbReference>
<protein>
    <submittedName>
        <fullName evidence="1">Uncharacterized protein</fullName>
    </submittedName>
</protein>
<evidence type="ECO:0000313" key="1">
    <source>
        <dbReference type="EMBL" id="EAS62881.1"/>
    </source>
</evidence>